<gene>
    <name evidence="2" type="ORF">BSAL_11285</name>
</gene>
<feature type="compositionally biased region" description="Low complexity" evidence="1">
    <location>
        <begin position="38"/>
        <end position="47"/>
    </location>
</feature>
<name>A0A0S4JC04_BODSA</name>
<reference evidence="3" key="1">
    <citation type="submission" date="2015-09" db="EMBL/GenBank/DDBJ databases">
        <authorList>
            <consortium name="Pathogen Informatics"/>
        </authorList>
    </citation>
    <scope>NUCLEOTIDE SEQUENCE [LARGE SCALE GENOMIC DNA]</scope>
    <source>
        <strain evidence="3">Lake Konstanz</strain>
    </source>
</reference>
<feature type="compositionally biased region" description="Basic and acidic residues" evidence="1">
    <location>
        <begin position="216"/>
        <end position="231"/>
    </location>
</feature>
<proteinExistence type="predicted"/>
<dbReference type="Proteomes" id="UP000051952">
    <property type="component" value="Unassembled WGS sequence"/>
</dbReference>
<sequence>MMTRSIGGGGGDGPSPLMNDAQHQQQQHRSRRVGNDQNNNHNNNNNNRLAPAAVPDWLNANRRQAEGADNRQHQQQLHGFRNPFASHQHQHREDHESRHPHQQHHQPSMGRYATAMAHGGGNNAQLLQPPRPQQQQQDAVLGLMGTLGRVTARDDSHQTTGSGLQAGFFAPSSAAHHHHHHYLHLSGYQHHNRGVPPRAHRYDPYHQLDDDGEEEDTHHVRFPDSDDDDMHHYPRRNYNTRQQFHHHHHHAAVLHQLFAGGGGGHPRGGGRLHQHRQRLVDPDAMTYDELSTLCDTIGNVDVPTKGWEHWVLSTEELYQVSEAMRSKQPKTTTTTSSSSVKKEESVNEAEVEEEDYAVQCCICLESWAADRPLPTPPTPLAGVNDDEGDDEVEYLGRRSASAMKTCRLTRGRGSGGIKRALLSI</sequence>
<dbReference type="VEuPathDB" id="TriTrypDB:BSAL_11285"/>
<feature type="compositionally biased region" description="Low complexity" evidence="1">
    <location>
        <begin position="330"/>
        <end position="339"/>
    </location>
</feature>
<evidence type="ECO:0000313" key="3">
    <source>
        <dbReference type="Proteomes" id="UP000051952"/>
    </source>
</evidence>
<feature type="region of interest" description="Disordered" evidence="1">
    <location>
        <begin position="86"/>
        <end position="137"/>
    </location>
</feature>
<dbReference type="AlphaFoldDB" id="A0A0S4JC04"/>
<accession>A0A0S4JC04</accession>
<feature type="compositionally biased region" description="Low complexity" evidence="1">
    <location>
        <begin position="125"/>
        <end position="137"/>
    </location>
</feature>
<feature type="compositionally biased region" description="Gly residues" evidence="1">
    <location>
        <begin position="1"/>
        <end position="13"/>
    </location>
</feature>
<feature type="region of interest" description="Disordered" evidence="1">
    <location>
        <begin position="1"/>
        <end position="51"/>
    </location>
</feature>
<feature type="region of interest" description="Disordered" evidence="1">
    <location>
        <begin position="205"/>
        <end position="231"/>
    </location>
</feature>
<dbReference type="EMBL" id="CYKH01001563">
    <property type="protein sequence ID" value="CUG87652.1"/>
    <property type="molecule type" value="Genomic_DNA"/>
</dbReference>
<protein>
    <submittedName>
        <fullName evidence="2">Uncharacterized protein</fullName>
    </submittedName>
</protein>
<evidence type="ECO:0000256" key="1">
    <source>
        <dbReference type="SAM" id="MobiDB-lite"/>
    </source>
</evidence>
<evidence type="ECO:0000313" key="2">
    <source>
        <dbReference type="EMBL" id="CUG87652.1"/>
    </source>
</evidence>
<feature type="region of interest" description="Disordered" evidence="1">
    <location>
        <begin position="322"/>
        <end position="348"/>
    </location>
</feature>
<organism evidence="2 3">
    <name type="scientific">Bodo saltans</name>
    <name type="common">Flagellated protozoan</name>
    <dbReference type="NCBI Taxonomy" id="75058"/>
    <lineage>
        <taxon>Eukaryota</taxon>
        <taxon>Discoba</taxon>
        <taxon>Euglenozoa</taxon>
        <taxon>Kinetoplastea</taxon>
        <taxon>Metakinetoplastina</taxon>
        <taxon>Eubodonida</taxon>
        <taxon>Bodonidae</taxon>
        <taxon>Bodo</taxon>
    </lineage>
</organism>
<keyword evidence="3" id="KW-1185">Reference proteome</keyword>